<organism evidence="6 7">
    <name type="scientific">Sulfuriferula multivorans</name>
    <dbReference type="NCBI Taxonomy" id="1559896"/>
    <lineage>
        <taxon>Bacteria</taxon>
        <taxon>Pseudomonadati</taxon>
        <taxon>Pseudomonadota</taxon>
        <taxon>Betaproteobacteria</taxon>
        <taxon>Nitrosomonadales</taxon>
        <taxon>Sulfuricellaceae</taxon>
        <taxon>Sulfuriferula</taxon>
    </lineage>
</organism>
<dbReference type="GO" id="GO:0005886">
    <property type="term" value="C:plasma membrane"/>
    <property type="evidence" value="ECO:0007669"/>
    <property type="project" value="UniProtKB-SubCell"/>
</dbReference>
<dbReference type="Proteomes" id="UP000483432">
    <property type="component" value="Unassembled WGS sequence"/>
</dbReference>
<dbReference type="InterPro" id="IPR051598">
    <property type="entry name" value="TSUP/Inactive_protease-like"/>
</dbReference>
<evidence type="ECO:0000313" key="7">
    <source>
        <dbReference type="Proteomes" id="UP000483432"/>
    </source>
</evidence>
<dbReference type="Pfam" id="PF01925">
    <property type="entry name" value="TauE"/>
    <property type="match status" value="1"/>
</dbReference>
<accession>A0A7C9K0T3</accession>
<protein>
    <recommendedName>
        <fullName evidence="5">Probable membrane transporter protein</fullName>
    </recommendedName>
</protein>
<evidence type="ECO:0000256" key="5">
    <source>
        <dbReference type="RuleBase" id="RU363041"/>
    </source>
</evidence>
<feature type="transmembrane region" description="Helical" evidence="5">
    <location>
        <begin position="80"/>
        <end position="101"/>
    </location>
</feature>
<reference evidence="6 7" key="1">
    <citation type="submission" date="2019-09" db="EMBL/GenBank/DDBJ databases">
        <title>H2 Metabolism Revealed by Metagenomic Analysis in Subglacial Sediment of East Antarctica.</title>
        <authorList>
            <person name="Yang Z."/>
            <person name="Zhang Y."/>
            <person name="Lv Y."/>
            <person name="Yan W."/>
            <person name="Xiao X."/>
            <person name="Sun B."/>
            <person name="Ma H."/>
        </authorList>
    </citation>
    <scope>NUCLEOTIDE SEQUENCE [LARGE SCALE GENOMIC DNA]</scope>
    <source>
        <strain evidence="6">Bin2_2</strain>
    </source>
</reference>
<evidence type="ECO:0000256" key="1">
    <source>
        <dbReference type="ARBA" id="ARBA00004141"/>
    </source>
</evidence>
<evidence type="ECO:0000256" key="2">
    <source>
        <dbReference type="ARBA" id="ARBA00022692"/>
    </source>
</evidence>
<dbReference type="PANTHER" id="PTHR43701">
    <property type="entry name" value="MEMBRANE TRANSPORTER PROTEIN MJ0441-RELATED"/>
    <property type="match status" value="1"/>
</dbReference>
<name>A0A7C9K0T3_9PROT</name>
<dbReference type="AlphaFoldDB" id="A0A7C9K0T3"/>
<evidence type="ECO:0000256" key="4">
    <source>
        <dbReference type="ARBA" id="ARBA00023136"/>
    </source>
</evidence>
<comment type="subcellular location">
    <subcellularLocation>
        <location evidence="5">Cell membrane</location>
        <topology evidence="5">Multi-pass membrane protein</topology>
    </subcellularLocation>
    <subcellularLocation>
        <location evidence="1">Membrane</location>
        <topology evidence="1">Multi-pass membrane protein</topology>
    </subcellularLocation>
</comment>
<comment type="similarity">
    <text evidence="5">Belongs to the 4-toluene sulfonate uptake permease (TSUP) (TC 2.A.102) family.</text>
</comment>
<comment type="caution">
    <text evidence="6">The sequence shown here is derived from an EMBL/GenBank/DDBJ whole genome shotgun (WGS) entry which is preliminary data.</text>
</comment>
<dbReference type="InterPro" id="IPR002781">
    <property type="entry name" value="TM_pro_TauE-like"/>
</dbReference>
<dbReference type="PANTHER" id="PTHR43701:SF2">
    <property type="entry name" value="MEMBRANE TRANSPORTER PROTEIN YJNA-RELATED"/>
    <property type="match status" value="1"/>
</dbReference>
<gene>
    <name evidence="6" type="ORF">GZ085_05280</name>
</gene>
<keyword evidence="3 5" id="KW-1133">Transmembrane helix</keyword>
<proteinExistence type="inferred from homology"/>
<feature type="non-terminal residue" evidence="6">
    <location>
        <position position="168"/>
    </location>
</feature>
<sequence>MPIELTALWSDLLLPFAWGGLVGLVFSLVGAAGGILASFGLISVMGLTDANQVKPMAQVLTLATPLIAVPHYLRQCRVVLRLGFILATGGLLGALVGSRLSMHYLADLAEFKPAFAILVLIIAAQLAWSLRRSDQSTGPSARASAAFEGLVLQGEPTCSVGVLHRPWS</sequence>
<keyword evidence="4 5" id="KW-0472">Membrane</keyword>
<feature type="transmembrane region" description="Helical" evidence="5">
    <location>
        <begin position="113"/>
        <end position="130"/>
    </location>
</feature>
<feature type="transmembrane region" description="Helical" evidence="5">
    <location>
        <begin position="12"/>
        <end position="36"/>
    </location>
</feature>
<dbReference type="EMBL" id="JAAFGW010000057">
    <property type="protein sequence ID" value="NDP47799.1"/>
    <property type="molecule type" value="Genomic_DNA"/>
</dbReference>
<keyword evidence="5" id="KW-1003">Cell membrane</keyword>
<evidence type="ECO:0000256" key="3">
    <source>
        <dbReference type="ARBA" id="ARBA00022989"/>
    </source>
</evidence>
<evidence type="ECO:0000313" key="6">
    <source>
        <dbReference type="EMBL" id="NDP47799.1"/>
    </source>
</evidence>
<keyword evidence="2 5" id="KW-0812">Transmembrane</keyword>